<accession>A0ABY8CPC2</accession>
<sequence length="78" mass="8327">MTSGKVGTSAWRLIFERRRTATIDPLMGWTGCDDPMAPGGAQISDTRGRGRLLRTAGAKLRGPVAARLQNRSPGATQC</sequence>
<dbReference type="Proteomes" id="UP001235547">
    <property type="component" value="Chromosome 2"/>
</dbReference>
<keyword evidence="2" id="KW-1185">Reference proteome</keyword>
<evidence type="ECO:0000313" key="1">
    <source>
        <dbReference type="EMBL" id="WEX80506.1"/>
    </source>
</evidence>
<organism evidence="1 2">
    <name type="scientific">Sinorhizobium numidicum</name>
    <dbReference type="NCBI Taxonomy" id="680248"/>
    <lineage>
        <taxon>Bacteria</taxon>
        <taxon>Pseudomonadati</taxon>
        <taxon>Pseudomonadota</taxon>
        <taxon>Alphaproteobacteria</taxon>
        <taxon>Hyphomicrobiales</taxon>
        <taxon>Rhizobiaceae</taxon>
        <taxon>Sinorhizobium/Ensifer group</taxon>
        <taxon>Sinorhizobium</taxon>
    </lineage>
</organism>
<dbReference type="EMBL" id="CP120370">
    <property type="protein sequence ID" value="WEX80506.1"/>
    <property type="molecule type" value="Genomic_DNA"/>
</dbReference>
<gene>
    <name evidence="1" type="ORF">PYH38_001952</name>
</gene>
<protein>
    <submittedName>
        <fullName evidence="1">ETC complex I subunit</fullName>
    </submittedName>
</protein>
<name>A0ABY8CPC2_9HYPH</name>
<reference evidence="1 2" key="1">
    <citation type="submission" date="2023-03" db="EMBL/GenBank/DDBJ databases">
        <authorList>
            <person name="Kaur S."/>
            <person name="Espinosa-Saiz D."/>
            <person name="Velazquez E."/>
            <person name="Menendez E."/>
            <person name="diCenzo G.C."/>
        </authorList>
    </citation>
    <scope>NUCLEOTIDE SEQUENCE [LARGE SCALE GENOMIC DNA]</scope>
    <source>
        <strain evidence="1 2">LMG 27395</strain>
    </source>
</reference>
<proteinExistence type="predicted"/>
<dbReference type="Gene3D" id="3.30.160.190">
    <property type="entry name" value="atu1810 like domain"/>
    <property type="match status" value="1"/>
</dbReference>
<evidence type="ECO:0000313" key="2">
    <source>
        <dbReference type="Proteomes" id="UP001235547"/>
    </source>
</evidence>
<dbReference type="InterPro" id="IPR038532">
    <property type="entry name" value="NDUFS4-like_sf"/>
</dbReference>